<proteinExistence type="predicted"/>
<dbReference type="Gramene" id="OIT21229">
    <property type="protein sequence ID" value="OIT21229"/>
    <property type="gene ID" value="A4A49_35147"/>
</dbReference>
<evidence type="ECO:0000256" key="1">
    <source>
        <dbReference type="SAM" id="Phobius"/>
    </source>
</evidence>
<reference evidence="2" key="1">
    <citation type="submission" date="2016-11" db="EMBL/GenBank/DDBJ databases">
        <title>The genome of Nicotiana attenuata.</title>
        <authorList>
            <person name="Xu S."/>
            <person name="Brockmoeller T."/>
            <person name="Gaquerel E."/>
            <person name="Navarro A."/>
            <person name="Kuhl H."/>
            <person name="Gase K."/>
            <person name="Ling Z."/>
            <person name="Zhou W."/>
            <person name="Kreitzer C."/>
            <person name="Stanke M."/>
            <person name="Tang H."/>
            <person name="Lyons E."/>
            <person name="Pandey P."/>
            <person name="Pandey S.P."/>
            <person name="Timmermann B."/>
            <person name="Baldwin I.T."/>
        </authorList>
    </citation>
    <scope>NUCLEOTIDE SEQUENCE [LARGE SCALE GENOMIC DNA]</scope>
    <source>
        <strain evidence="2">UT</strain>
    </source>
</reference>
<gene>
    <name evidence="2" type="ORF">A4A49_35147</name>
</gene>
<accession>A0A1J6JU25</accession>
<evidence type="ECO:0000313" key="3">
    <source>
        <dbReference type="Proteomes" id="UP000187609"/>
    </source>
</evidence>
<comment type="caution">
    <text evidence="2">The sequence shown here is derived from an EMBL/GenBank/DDBJ whole genome shotgun (WGS) entry which is preliminary data.</text>
</comment>
<evidence type="ECO:0000313" key="2">
    <source>
        <dbReference type="EMBL" id="OIT21229.1"/>
    </source>
</evidence>
<organism evidence="2 3">
    <name type="scientific">Nicotiana attenuata</name>
    <name type="common">Coyote tobacco</name>
    <dbReference type="NCBI Taxonomy" id="49451"/>
    <lineage>
        <taxon>Eukaryota</taxon>
        <taxon>Viridiplantae</taxon>
        <taxon>Streptophyta</taxon>
        <taxon>Embryophyta</taxon>
        <taxon>Tracheophyta</taxon>
        <taxon>Spermatophyta</taxon>
        <taxon>Magnoliopsida</taxon>
        <taxon>eudicotyledons</taxon>
        <taxon>Gunneridae</taxon>
        <taxon>Pentapetalae</taxon>
        <taxon>asterids</taxon>
        <taxon>lamiids</taxon>
        <taxon>Solanales</taxon>
        <taxon>Solanaceae</taxon>
        <taxon>Nicotianoideae</taxon>
        <taxon>Nicotianeae</taxon>
        <taxon>Nicotiana</taxon>
    </lineage>
</organism>
<protein>
    <submittedName>
        <fullName evidence="2">Uncharacterized protein</fullName>
    </submittedName>
</protein>
<name>A0A1J6JU25_NICAT</name>
<keyword evidence="1" id="KW-0812">Transmembrane</keyword>
<sequence length="69" mass="8263">MNFSLLILLITRDMVIIVFRVIIVFLYKWSNIIKPLLTLNNKLEPFYIYTSQQLELGRKLLRLIVWAPI</sequence>
<keyword evidence="1" id="KW-0472">Membrane</keyword>
<dbReference type="Proteomes" id="UP000187609">
    <property type="component" value="Unassembled WGS sequence"/>
</dbReference>
<dbReference type="EMBL" id="MJEQ01004497">
    <property type="protein sequence ID" value="OIT21229.1"/>
    <property type="molecule type" value="Genomic_DNA"/>
</dbReference>
<keyword evidence="1" id="KW-1133">Transmembrane helix</keyword>
<keyword evidence="3" id="KW-1185">Reference proteome</keyword>
<dbReference type="AlphaFoldDB" id="A0A1J6JU25"/>
<feature type="transmembrane region" description="Helical" evidence="1">
    <location>
        <begin position="6"/>
        <end position="27"/>
    </location>
</feature>